<dbReference type="Proteomes" id="UP000318693">
    <property type="component" value="Unassembled WGS sequence"/>
</dbReference>
<evidence type="ECO:0000256" key="1">
    <source>
        <dbReference type="ARBA" id="ARBA00009353"/>
    </source>
</evidence>
<dbReference type="InterPro" id="IPR001509">
    <property type="entry name" value="Epimerase_deHydtase"/>
</dbReference>
<gene>
    <name evidence="4" type="ORF">FJ693_03205</name>
</gene>
<dbReference type="Pfam" id="PF01370">
    <property type="entry name" value="Epimerase"/>
    <property type="match status" value="1"/>
</dbReference>
<name>A0A552WVY7_9MICO</name>
<dbReference type="PANTHER" id="PTHR11092:SF0">
    <property type="entry name" value="EPIMERASE FAMILY PROTEIN SDR39U1"/>
    <property type="match status" value="1"/>
</dbReference>
<proteinExistence type="inferred from homology"/>
<dbReference type="Pfam" id="PF08338">
    <property type="entry name" value="DUF1731"/>
    <property type="match status" value="1"/>
</dbReference>
<dbReference type="InterPro" id="IPR023393">
    <property type="entry name" value="START-like_dom_sf"/>
</dbReference>
<dbReference type="PANTHER" id="PTHR11092">
    <property type="entry name" value="SUGAR NUCLEOTIDE EPIMERASE RELATED"/>
    <property type="match status" value="1"/>
</dbReference>
<dbReference type="NCBIfam" id="TIGR01777">
    <property type="entry name" value="yfcH"/>
    <property type="match status" value="1"/>
</dbReference>
<dbReference type="InterPro" id="IPR010099">
    <property type="entry name" value="SDR39U1"/>
</dbReference>
<dbReference type="EMBL" id="VJXR01000005">
    <property type="protein sequence ID" value="TRW46998.1"/>
    <property type="molecule type" value="Genomic_DNA"/>
</dbReference>
<feature type="domain" description="NAD-dependent epimerase/dehydratase" evidence="2">
    <location>
        <begin position="193"/>
        <end position="407"/>
    </location>
</feature>
<dbReference type="Gene3D" id="3.40.50.720">
    <property type="entry name" value="NAD(P)-binding Rossmann-like Domain"/>
    <property type="match status" value="1"/>
</dbReference>
<comment type="caution">
    <text evidence="4">The sequence shown here is derived from an EMBL/GenBank/DDBJ whole genome shotgun (WGS) entry which is preliminary data.</text>
</comment>
<dbReference type="RefSeq" id="WP_143417088.1">
    <property type="nucleotide sequence ID" value="NZ_VJXR01000005.1"/>
</dbReference>
<accession>A0A552WVY7</accession>
<protein>
    <submittedName>
        <fullName evidence="4">TIGR01777 family protein</fullName>
    </submittedName>
</protein>
<evidence type="ECO:0000259" key="2">
    <source>
        <dbReference type="Pfam" id="PF01370"/>
    </source>
</evidence>
<organism evidence="4 5">
    <name type="scientific">Georgenia yuyongxinii</name>
    <dbReference type="NCBI Taxonomy" id="2589797"/>
    <lineage>
        <taxon>Bacteria</taxon>
        <taxon>Bacillati</taxon>
        <taxon>Actinomycetota</taxon>
        <taxon>Actinomycetes</taxon>
        <taxon>Micrococcales</taxon>
        <taxon>Bogoriellaceae</taxon>
        <taxon>Georgenia</taxon>
    </lineage>
</organism>
<dbReference type="SUPFAM" id="SSF51735">
    <property type="entry name" value="NAD(P)-binding Rossmann-fold domains"/>
    <property type="match status" value="1"/>
</dbReference>
<dbReference type="AlphaFoldDB" id="A0A552WVY7"/>
<evidence type="ECO:0000313" key="5">
    <source>
        <dbReference type="Proteomes" id="UP000318693"/>
    </source>
</evidence>
<dbReference type="Gene3D" id="3.30.530.20">
    <property type="match status" value="1"/>
</dbReference>
<evidence type="ECO:0000313" key="4">
    <source>
        <dbReference type="EMBL" id="TRW46998.1"/>
    </source>
</evidence>
<keyword evidence="5" id="KW-1185">Reference proteome</keyword>
<reference evidence="4 5" key="1">
    <citation type="submission" date="2019-07" db="EMBL/GenBank/DDBJ databases">
        <title>Georgenia wutianyii sp. nov. and Georgenia *** sp. nov. isolated from plateau pika (Ochotona curzoniae) in the Qinghai-Tibet plateau of China.</title>
        <authorList>
            <person name="Tian Z."/>
        </authorList>
    </citation>
    <scope>NUCLEOTIDE SEQUENCE [LARGE SCALE GENOMIC DNA]</scope>
    <source>
        <strain evidence="4 5">Z446</strain>
    </source>
</reference>
<sequence length="494" mass="52444">MTTMAVFERTTVLPHPRDEVFAWFERPGALVRLSPPFGGSVLAEPSDGIRDGSVARLGIGAPGVLGAGLGALARALPWPDAVPARLRRPELDWTARHDRYDPPHMFRDTMVRGPMGHWVHTHRFDDAADGGTVMIDHVAFGAPGEKVLPGRAADVAARAVRPSLERIFAYRAAQVRADLDFHAAHAAAGTRTVAVAGASGLIGRQLCALLSGGGHRVIRLVRRRAAAPDEIAWDPTGGVLDVEALRDVDAVVNLGGQFIGGRFTTETKAEILRSRVDTTGVLARALADLAADGRPRAFLCASGIGYYGPQPHGAQTDPAPLTEDAPSGPGFLAEVCRAWEAATDPAAHAGVRVVNVRTGLVQTPEEGPLARLLPLFAVGLGGPLDPGQWQSWISVDDIAAVYAHAALDDRLRGPVNAVGPEPVRGREYARTVGRVLHRPAALPVPRFGPRLVVGKEGAAELAYASQRVSADTLVAAGFRFRHRTLEAALRHVLP</sequence>
<feature type="domain" description="DUF1731" evidence="3">
    <location>
        <begin position="444"/>
        <end position="492"/>
    </location>
</feature>
<dbReference type="SUPFAM" id="SSF55961">
    <property type="entry name" value="Bet v1-like"/>
    <property type="match status" value="1"/>
</dbReference>
<dbReference type="InterPro" id="IPR036291">
    <property type="entry name" value="NAD(P)-bd_dom_sf"/>
</dbReference>
<dbReference type="CDD" id="cd07820">
    <property type="entry name" value="SRPBCC_3"/>
    <property type="match status" value="1"/>
</dbReference>
<dbReference type="InterPro" id="IPR013549">
    <property type="entry name" value="DUF1731"/>
</dbReference>
<comment type="similarity">
    <text evidence="1">Belongs to the NAD(P)-dependent epimerase/dehydratase family. SDR39U1 subfamily.</text>
</comment>
<evidence type="ECO:0000259" key="3">
    <source>
        <dbReference type="Pfam" id="PF08338"/>
    </source>
</evidence>